<dbReference type="GO" id="GO:0005524">
    <property type="term" value="F:ATP binding"/>
    <property type="evidence" value="ECO:0007669"/>
    <property type="project" value="UniProtKB-KW"/>
</dbReference>
<feature type="domain" description="Bacterial type II secretion system protein E" evidence="4">
    <location>
        <begin position="379"/>
        <end position="393"/>
    </location>
</feature>
<accession>A0A851GI03</accession>
<keyword evidence="2" id="KW-0547">Nucleotide-binding</keyword>
<evidence type="ECO:0000256" key="1">
    <source>
        <dbReference type="ARBA" id="ARBA00006611"/>
    </source>
</evidence>
<dbReference type="PROSITE" id="PS00662">
    <property type="entry name" value="T2SP_E"/>
    <property type="match status" value="1"/>
</dbReference>
<dbReference type="Gene3D" id="3.40.50.300">
    <property type="entry name" value="P-loop containing nucleotide triphosphate hydrolases"/>
    <property type="match status" value="1"/>
</dbReference>
<dbReference type="SUPFAM" id="SSF52540">
    <property type="entry name" value="P-loop containing nucleoside triphosphate hydrolases"/>
    <property type="match status" value="1"/>
</dbReference>
<evidence type="ECO:0000313" key="6">
    <source>
        <dbReference type="Proteomes" id="UP000557872"/>
    </source>
</evidence>
<dbReference type="FunFam" id="3.40.50.300:FF:000398">
    <property type="entry name" value="Type IV pilus assembly ATPase PilB"/>
    <property type="match status" value="1"/>
</dbReference>
<evidence type="ECO:0000313" key="5">
    <source>
        <dbReference type="EMBL" id="NWK55501.1"/>
    </source>
</evidence>
<proteinExistence type="inferred from homology"/>
<dbReference type="FunFam" id="3.30.450.90:FF:000001">
    <property type="entry name" value="Type II secretion system ATPase GspE"/>
    <property type="match status" value="1"/>
</dbReference>
<name>A0A851GI03_9BACT</name>
<dbReference type="RefSeq" id="WP_178932013.1">
    <property type="nucleotide sequence ID" value="NZ_JACBAZ010000002.1"/>
</dbReference>
<evidence type="ECO:0000256" key="3">
    <source>
        <dbReference type="ARBA" id="ARBA00022840"/>
    </source>
</evidence>
<dbReference type="InterPro" id="IPR001482">
    <property type="entry name" value="T2SS/T4SS_dom"/>
</dbReference>
<dbReference type="PANTHER" id="PTHR30258:SF1">
    <property type="entry name" value="PROTEIN TRANSPORT PROTEIN HOFB HOMOLOG"/>
    <property type="match status" value="1"/>
</dbReference>
<dbReference type="Pfam" id="PF05157">
    <property type="entry name" value="MshEN"/>
    <property type="match status" value="1"/>
</dbReference>
<keyword evidence="6" id="KW-1185">Reference proteome</keyword>
<dbReference type="Gene3D" id="3.30.300.160">
    <property type="entry name" value="Type II secretion system, protein E, N-terminal domain"/>
    <property type="match status" value="1"/>
</dbReference>
<protein>
    <submittedName>
        <fullName evidence="5">Type II/IV secretion system protein</fullName>
    </submittedName>
</protein>
<organism evidence="5 6">
    <name type="scientific">Oceaniferula marina</name>
    <dbReference type="NCBI Taxonomy" id="2748318"/>
    <lineage>
        <taxon>Bacteria</taxon>
        <taxon>Pseudomonadati</taxon>
        <taxon>Verrucomicrobiota</taxon>
        <taxon>Verrucomicrobiia</taxon>
        <taxon>Verrucomicrobiales</taxon>
        <taxon>Verrucomicrobiaceae</taxon>
        <taxon>Oceaniferula</taxon>
    </lineage>
</organism>
<gene>
    <name evidence="5" type="ORF">HW115_07755</name>
</gene>
<evidence type="ECO:0000259" key="4">
    <source>
        <dbReference type="PROSITE" id="PS00662"/>
    </source>
</evidence>
<dbReference type="PANTHER" id="PTHR30258">
    <property type="entry name" value="TYPE II SECRETION SYSTEM PROTEIN GSPE-RELATED"/>
    <property type="match status" value="1"/>
</dbReference>
<dbReference type="Pfam" id="PF00437">
    <property type="entry name" value="T2SSE"/>
    <property type="match status" value="1"/>
</dbReference>
<sequence length="559" mass="61732">MDNSQLIDIFINRSLIDQYLAADIIQEIENSGKEIAEILADYEVIQEKDDIWPIIANELGVNMVDLASYDPPEELLALVPSGMARLHGALPVNVDNEGLTVCLVDPLNPQVIEDLRFALGREVFLAIAPDHIVEKKLDEAYGGQGQAMDDVLGQLELGVNPHADQSAQDVEAEANSAPIIRYVDLVLYQAINEGASDIHFEPFENDFKIRYRVDGALYEMAPPPAHLALPILSRVKVMSNMNIAEKRVPQDGRIVKHVGEKQVDMRVSTLPTQHGESIVLRVLDRSNVNLNLDMLGMPPNVFDYINETVRKPNGIFICTGPTGAGKTTTLYAALKEINTIDSKLLTAEDPVEYDVDGIIQVPVNDAIGMTFSRILRAFLRQDPDRILVGEIRDLDTAQIAIQASLTGHLVLSTLHTNDAPGAVTRLIDMGTEPFLVAASLEGILAQRLLRTICKECRAAYEPNEALLTQLGVTSHELGDKEFYTGRGCDVCDQSGYKGRRGLFELLDVTDSLRDLITDRAPTVVLKQKAIELGMQTLREDGLRNIYEGNTTIEEVLKYT</sequence>
<dbReference type="GO" id="GO:0016887">
    <property type="term" value="F:ATP hydrolysis activity"/>
    <property type="evidence" value="ECO:0007669"/>
    <property type="project" value="TreeGrafter"/>
</dbReference>
<dbReference type="AlphaFoldDB" id="A0A851GI03"/>
<dbReference type="InterPro" id="IPR037257">
    <property type="entry name" value="T2SS_E_N_sf"/>
</dbReference>
<dbReference type="InterPro" id="IPR007831">
    <property type="entry name" value="T2SS_GspE_N"/>
</dbReference>
<reference evidence="5 6" key="1">
    <citation type="submission" date="2020-07" db="EMBL/GenBank/DDBJ databases">
        <title>Roseicoccus Jingziensis gen. nov., sp. nov., isolated from coastal seawater.</title>
        <authorList>
            <person name="Feng X."/>
        </authorList>
    </citation>
    <scope>NUCLEOTIDE SEQUENCE [LARGE SCALE GENOMIC DNA]</scope>
    <source>
        <strain evidence="5 6">N1E253</strain>
    </source>
</reference>
<dbReference type="CDD" id="cd01129">
    <property type="entry name" value="PulE-GspE-like"/>
    <property type="match status" value="1"/>
</dbReference>
<dbReference type="Gene3D" id="3.30.450.90">
    <property type="match status" value="1"/>
</dbReference>
<evidence type="ECO:0000256" key="2">
    <source>
        <dbReference type="ARBA" id="ARBA00022741"/>
    </source>
</evidence>
<comment type="similarity">
    <text evidence="1">Belongs to the GSP E family.</text>
</comment>
<dbReference type="EMBL" id="JACBAZ010000002">
    <property type="protein sequence ID" value="NWK55501.1"/>
    <property type="molecule type" value="Genomic_DNA"/>
</dbReference>
<dbReference type="SUPFAM" id="SSF160246">
    <property type="entry name" value="EspE N-terminal domain-like"/>
    <property type="match status" value="1"/>
</dbReference>
<comment type="caution">
    <text evidence="5">The sequence shown here is derived from an EMBL/GenBank/DDBJ whole genome shotgun (WGS) entry which is preliminary data.</text>
</comment>
<dbReference type="InterPro" id="IPR027417">
    <property type="entry name" value="P-loop_NTPase"/>
</dbReference>
<keyword evidence="3" id="KW-0067">ATP-binding</keyword>
<dbReference type="GO" id="GO:0005886">
    <property type="term" value="C:plasma membrane"/>
    <property type="evidence" value="ECO:0007669"/>
    <property type="project" value="TreeGrafter"/>
</dbReference>
<dbReference type="Proteomes" id="UP000557872">
    <property type="component" value="Unassembled WGS sequence"/>
</dbReference>